<dbReference type="AlphaFoldDB" id="A0A814L581"/>
<feature type="coiled-coil region" evidence="1">
    <location>
        <begin position="105"/>
        <end position="178"/>
    </location>
</feature>
<proteinExistence type="predicted"/>
<dbReference type="EMBL" id="CAJOBC010004426">
    <property type="protein sequence ID" value="CAF3827290.1"/>
    <property type="molecule type" value="Genomic_DNA"/>
</dbReference>
<name>A0A814L581_9BILA</name>
<dbReference type="EMBL" id="CAJNOQ010004426">
    <property type="protein sequence ID" value="CAF1058626.1"/>
    <property type="molecule type" value="Genomic_DNA"/>
</dbReference>
<dbReference type="Proteomes" id="UP000663829">
    <property type="component" value="Unassembled WGS sequence"/>
</dbReference>
<keyword evidence="5" id="KW-1185">Reference proteome</keyword>
<comment type="caution">
    <text evidence="3">The sequence shown here is derived from an EMBL/GenBank/DDBJ whole genome shotgun (WGS) entry which is preliminary data.</text>
</comment>
<evidence type="ECO:0000256" key="1">
    <source>
        <dbReference type="SAM" id="Coils"/>
    </source>
</evidence>
<reference evidence="3" key="1">
    <citation type="submission" date="2021-02" db="EMBL/GenBank/DDBJ databases">
        <authorList>
            <person name="Nowell W R."/>
        </authorList>
    </citation>
    <scope>NUCLEOTIDE SEQUENCE</scope>
</reference>
<evidence type="ECO:0000313" key="5">
    <source>
        <dbReference type="Proteomes" id="UP000663829"/>
    </source>
</evidence>
<protein>
    <submittedName>
        <fullName evidence="3">Uncharacterized protein</fullName>
    </submittedName>
</protein>
<accession>A0A814L581</accession>
<sequence length="519" mass="59950">MLESANLANRLIHGQVTNAQNAEELYQLKRENCNLKKQCDELKQIPLVYRSQQSLPLSVPTGNNIHELTAPYQQSDFLSLPIPTITNISKSDQSDDELKYYRLKESEMNIELKLLQESVKKLNDENRRLQETPQIEIASLQEELTLVKMRDAEANVNMNELKQRIADLNREWQIHDQKCKSIFNKQEQISNPQEYDLIEHELLTLKMREAQTDCENKLLSQKIMDSETQKQVAYNQIKRQDDEIQRVKLELQEHQTRESELRSQITDIKHQMRDLEIKQKEDSMMIKIRDAESTQMIGDLRQKIAELEVQNQELVTTGQLSDDRDLQDKLNELQEELEKSRITRSLSLPYMRRTSLAYLSNIKTQSINEIDNDDIMNLRLKNGSSSALYRRYSASNYQNDYEDSGDEDHDDLFSSTINATAIHPNLSILSPKCLHSSSSLKSTTSITSLKTNEIRLPSQSNLDKTENTSSFVLNVKPDHLNTRSSSAYQDDFNRNSDLDDSAPSVTSSTTNEIISSRQM</sequence>
<keyword evidence="1" id="KW-0175">Coiled coil</keyword>
<feature type="coiled-coil region" evidence="1">
    <location>
        <begin position="230"/>
        <end position="343"/>
    </location>
</feature>
<organism evidence="3 5">
    <name type="scientific">Didymodactylos carnosus</name>
    <dbReference type="NCBI Taxonomy" id="1234261"/>
    <lineage>
        <taxon>Eukaryota</taxon>
        <taxon>Metazoa</taxon>
        <taxon>Spiralia</taxon>
        <taxon>Gnathifera</taxon>
        <taxon>Rotifera</taxon>
        <taxon>Eurotatoria</taxon>
        <taxon>Bdelloidea</taxon>
        <taxon>Philodinida</taxon>
        <taxon>Philodinidae</taxon>
        <taxon>Didymodactylos</taxon>
    </lineage>
</organism>
<evidence type="ECO:0000313" key="3">
    <source>
        <dbReference type="EMBL" id="CAF1058626.1"/>
    </source>
</evidence>
<feature type="compositionally biased region" description="Polar residues" evidence="2">
    <location>
        <begin position="503"/>
        <end position="519"/>
    </location>
</feature>
<dbReference type="Proteomes" id="UP000681722">
    <property type="component" value="Unassembled WGS sequence"/>
</dbReference>
<feature type="region of interest" description="Disordered" evidence="2">
    <location>
        <begin position="482"/>
        <end position="519"/>
    </location>
</feature>
<evidence type="ECO:0000256" key="2">
    <source>
        <dbReference type="SAM" id="MobiDB-lite"/>
    </source>
</evidence>
<gene>
    <name evidence="3" type="ORF">GPM918_LOCUS16660</name>
    <name evidence="4" type="ORF">SRO942_LOCUS16662</name>
</gene>
<evidence type="ECO:0000313" key="4">
    <source>
        <dbReference type="EMBL" id="CAF3827290.1"/>
    </source>
</evidence>
<dbReference type="OrthoDB" id="295078at2759"/>